<evidence type="ECO:0000313" key="3">
    <source>
        <dbReference type="EMBL" id="GHI83436.1"/>
    </source>
</evidence>
<comment type="caution">
    <text evidence="3">The sequence shown here is derived from an EMBL/GenBank/DDBJ whole genome shotgun (WGS) entry which is preliminary data.</text>
</comment>
<dbReference type="AlphaFoldDB" id="A0A919LBE7"/>
<proteinExistence type="predicted"/>
<evidence type="ECO:0008006" key="5">
    <source>
        <dbReference type="Google" id="ProtNLM"/>
    </source>
</evidence>
<keyword evidence="4" id="KW-1185">Reference proteome</keyword>
<protein>
    <recommendedName>
        <fullName evidence="5">Lipoprotein</fullName>
    </recommendedName>
</protein>
<organism evidence="3 4">
    <name type="scientific">Streptomyces xanthophaeus</name>
    <dbReference type="NCBI Taxonomy" id="67385"/>
    <lineage>
        <taxon>Bacteria</taxon>
        <taxon>Bacillati</taxon>
        <taxon>Actinomycetota</taxon>
        <taxon>Actinomycetes</taxon>
        <taxon>Kitasatosporales</taxon>
        <taxon>Streptomycetaceae</taxon>
        <taxon>Streptomyces</taxon>
    </lineage>
</organism>
<evidence type="ECO:0000256" key="2">
    <source>
        <dbReference type="SAM" id="SignalP"/>
    </source>
</evidence>
<feature type="region of interest" description="Disordered" evidence="1">
    <location>
        <begin position="28"/>
        <end position="76"/>
    </location>
</feature>
<evidence type="ECO:0000313" key="4">
    <source>
        <dbReference type="Proteomes" id="UP000600026"/>
    </source>
</evidence>
<gene>
    <name evidence="3" type="ORF">Sxan_08000</name>
</gene>
<dbReference type="PROSITE" id="PS51257">
    <property type="entry name" value="PROKAR_LIPOPROTEIN"/>
    <property type="match status" value="1"/>
</dbReference>
<evidence type="ECO:0000256" key="1">
    <source>
        <dbReference type="SAM" id="MobiDB-lite"/>
    </source>
</evidence>
<dbReference type="RefSeq" id="WP_157853054.1">
    <property type="nucleotide sequence ID" value="NZ_BNEE01000004.1"/>
</dbReference>
<feature type="chain" id="PRO_5037955764" description="Lipoprotein" evidence="2">
    <location>
        <begin position="27"/>
        <end position="242"/>
    </location>
</feature>
<keyword evidence="2" id="KW-0732">Signal</keyword>
<feature type="signal peptide" evidence="2">
    <location>
        <begin position="1"/>
        <end position="26"/>
    </location>
</feature>
<dbReference type="Proteomes" id="UP000600026">
    <property type="component" value="Unassembled WGS sequence"/>
</dbReference>
<reference evidence="3" key="1">
    <citation type="submission" date="2020-09" db="EMBL/GenBank/DDBJ databases">
        <title>Whole genome shotgun sequence of Streptomyces xanthophaeus NBRC 12829.</title>
        <authorList>
            <person name="Komaki H."/>
            <person name="Tamura T."/>
        </authorList>
    </citation>
    <scope>NUCLEOTIDE SEQUENCE</scope>
    <source>
        <strain evidence="3">NBRC 12829</strain>
    </source>
</reference>
<name>A0A919LBE7_9ACTN</name>
<accession>A0A919LBE7</accession>
<dbReference type="OrthoDB" id="4314590at2"/>
<feature type="compositionally biased region" description="Low complexity" evidence="1">
    <location>
        <begin position="28"/>
        <end position="56"/>
    </location>
</feature>
<sequence>MRHRLRGPVIASLGAALLAVAGCSGGAEPAASRTASPSASAASAPPATTAAAAPPATSAPPAPSSAAPSTECVDTSAMEPEKLGTYLTRLKSGSGSYGSKALKIDGDGLSFEPEAVERPCAAVKVTLSRFWVDVTRGGTTSGRARPSGDGHEFQYVFMDRPTLTVGPADGIVEGSVPPQSAACRGSLSVVHTGADITEADLPSDLKMPTSFTSAGRGAMDVKVGPERVIAATFVPPFAPSGC</sequence>
<dbReference type="EMBL" id="BNEE01000004">
    <property type="protein sequence ID" value="GHI83436.1"/>
    <property type="molecule type" value="Genomic_DNA"/>
</dbReference>